<dbReference type="GO" id="GO:0015297">
    <property type="term" value="F:antiporter activity"/>
    <property type="evidence" value="ECO:0007669"/>
    <property type="project" value="InterPro"/>
</dbReference>
<dbReference type="PANTHER" id="PTHR43823">
    <property type="entry name" value="SPORULATION PROTEIN YKVU"/>
    <property type="match status" value="1"/>
</dbReference>
<feature type="transmembrane region" description="Helical" evidence="10">
    <location>
        <begin position="16"/>
        <end position="34"/>
    </location>
</feature>
<evidence type="ECO:0000256" key="6">
    <source>
        <dbReference type="ARBA" id="ARBA00022692"/>
    </source>
</evidence>
<dbReference type="PIRSF" id="PIRSF006603">
    <property type="entry name" value="DinF"/>
    <property type="match status" value="1"/>
</dbReference>
<feature type="transmembrane region" description="Helical" evidence="10">
    <location>
        <begin position="391"/>
        <end position="408"/>
    </location>
</feature>
<feature type="transmembrane region" description="Helical" evidence="10">
    <location>
        <begin position="191"/>
        <end position="213"/>
    </location>
</feature>
<feature type="transmembrane region" description="Helical" evidence="10">
    <location>
        <begin position="362"/>
        <end position="379"/>
    </location>
</feature>
<dbReference type="InterPro" id="IPR051327">
    <property type="entry name" value="MATE_MepA_subfamily"/>
</dbReference>
<comment type="similarity">
    <text evidence="2">Belongs to the multi antimicrobial extrusion (MATE) (TC 2.A.66.1) family. MepA subfamily.</text>
</comment>
<sequence>MITTNGVFKEKNITKALLKFSIPAVITLLVGELYNMVDTFFVGKYVGVNAIGALSIAFPIQRLMLSLSLLIGVGTATEVARSYGAKNFERLNKSIVNAIFLGLVTLILLPIIVFVFKEFIISKLGASSTIYPLAEEYITIVLIGSLFLGFTNIFGYILNSLGNPKIVLIATSIGAIINIVIDHILVGILDIGIAGAAIATVVSQIIGFIYAFYQMYKVAKKINLKFNLSFDLNIVKIIVAVGFSTFIVEISDAIVIGILNNLLLSVGGDKAIVMIGVITRVSMFMYITMLGISSGMQPLAAYNYGAEEYKKLEKVIEKTTKLAFITSVGIWIVMMLFTPQIIGSFLREKEILKETVKSFRTTISIFPIITFYYVSIYYYQAIKKAKTSLFLSVYRQLLLFIPIVILLGKTLGLFGAWITYPITDLLSSITGLIYIKKGMAFLNDEKRTSRDDLVSQS</sequence>
<dbReference type="GO" id="GO:0046677">
    <property type="term" value="P:response to antibiotic"/>
    <property type="evidence" value="ECO:0007669"/>
    <property type="project" value="UniProtKB-KW"/>
</dbReference>
<proteinExistence type="inferred from homology"/>
<dbReference type="CDD" id="cd13143">
    <property type="entry name" value="MATE_MepA_like"/>
    <property type="match status" value="1"/>
</dbReference>
<evidence type="ECO:0000256" key="1">
    <source>
        <dbReference type="ARBA" id="ARBA00004651"/>
    </source>
</evidence>
<keyword evidence="5" id="KW-1003">Cell membrane</keyword>
<evidence type="ECO:0000256" key="9">
    <source>
        <dbReference type="ARBA" id="ARBA00023251"/>
    </source>
</evidence>
<dbReference type="RefSeq" id="WP_097677525.1">
    <property type="nucleotide sequence ID" value="NZ_LGSS01000002.1"/>
</dbReference>
<feature type="transmembrane region" description="Helical" evidence="10">
    <location>
        <begin position="95"/>
        <end position="117"/>
    </location>
</feature>
<dbReference type="EMBL" id="LGSS01000002">
    <property type="protein sequence ID" value="KNF09579.1"/>
    <property type="molecule type" value="Genomic_DNA"/>
</dbReference>
<evidence type="ECO:0000256" key="2">
    <source>
        <dbReference type="ARBA" id="ARBA00008417"/>
    </source>
</evidence>
<organism evidence="11 12">
    <name type="scientific">Gottschalkia purinilytica</name>
    <name type="common">Clostridium purinilyticum</name>
    <dbReference type="NCBI Taxonomy" id="1503"/>
    <lineage>
        <taxon>Bacteria</taxon>
        <taxon>Bacillati</taxon>
        <taxon>Bacillota</taxon>
        <taxon>Tissierellia</taxon>
        <taxon>Tissierellales</taxon>
        <taxon>Gottschalkiaceae</taxon>
        <taxon>Gottschalkia</taxon>
    </lineage>
</organism>
<feature type="transmembrane region" description="Helical" evidence="10">
    <location>
        <begin position="271"/>
        <end position="292"/>
    </location>
</feature>
<evidence type="ECO:0000256" key="3">
    <source>
        <dbReference type="ARBA" id="ARBA00022106"/>
    </source>
</evidence>
<keyword evidence="8 10" id="KW-0472">Membrane</keyword>
<feature type="transmembrane region" description="Helical" evidence="10">
    <location>
        <begin position="46"/>
        <end position="74"/>
    </location>
</feature>
<feature type="transmembrane region" description="Helical" evidence="10">
    <location>
        <begin position="322"/>
        <end position="342"/>
    </location>
</feature>
<feature type="transmembrane region" description="Helical" evidence="10">
    <location>
        <begin position="166"/>
        <end position="185"/>
    </location>
</feature>
<reference evidence="12" key="1">
    <citation type="submission" date="2015-07" db="EMBL/GenBank/DDBJ databases">
        <title>Draft genome sequence of the purine-degrading Gottschalkia purinilyticum DSM 1384 (formerly Clostridium purinilyticum).</title>
        <authorList>
            <person name="Poehlein A."/>
            <person name="Schiel-Bengelsdorf B."/>
            <person name="Bengelsdorf F.R."/>
            <person name="Daniel R."/>
            <person name="Duerre P."/>
        </authorList>
    </citation>
    <scope>NUCLEOTIDE SEQUENCE [LARGE SCALE GENOMIC DNA]</scope>
    <source>
        <strain evidence="12">DSM 1384</strain>
    </source>
</reference>
<evidence type="ECO:0000256" key="4">
    <source>
        <dbReference type="ARBA" id="ARBA00022448"/>
    </source>
</evidence>
<dbReference type="GO" id="GO:0005886">
    <property type="term" value="C:plasma membrane"/>
    <property type="evidence" value="ECO:0007669"/>
    <property type="project" value="UniProtKB-SubCell"/>
</dbReference>
<evidence type="ECO:0000313" key="11">
    <source>
        <dbReference type="EMBL" id="KNF09579.1"/>
    </source>
</evidence>
<dbReference type="GO" id="GO:0042910">
    <property type="term" value="F:xenobiotic transmembrane transporter activity"/>
    <property type="evidence" value="ECO:0007669"/>
    <property type="project" value="InterPro"/>
</dbReference>
<gene>
    <name evidence="11" type="ORF">CLPU_2c00300</name>
</gene>
<accession>A0A0L0WDM6</accession>
<dbReference type="InterPro" id="IPR048279">
    <property type="entry name" value="MdtK-like"/>
</dbReference>
<dbReference type="NCBIfam" id="TIGR00797">
    <property type="entry name" value="matE"/>
    <property type="match status" value="1"/>
</dbReference>
<dbReference type="STRING" id="1503.CLPU_2c00300"/>
<comment type="subcellular location">
    <subcellularLocation>
        <location evidence="1">Cell membrane</location>
        <topology evidence="1">Multi-pass membrane protein</topology>
    </subcellularLocation>
</comment>
<dbReference type="InterPro" id="IPR045070">
    <property type="entry name" value="MATE_MepA-like"/>
</dbReference>
<evidence type="ECO:0000256" key="8">
    <source>
        <dbReference type="ARBA" id="ARBA00023136"/>
    </source>
</evidence>
<feature type="transmembrane region" description="Helical" evidence="10">
    <location>
        <begin position="234"/>
        <end position="259"/>
    </location>
</feature>
<dbReference type="InterPro" id="IPR002528">
    <property type="entry name" value="MATE_fam"/>
</dbReference>
<keyword evidence="6 10" id="KW-0812">Transmembrane</keyword>
<dbReference type="AlphaFoldDB" id="A0A0L0WDM6"/>
<keyword evidence="9" id="KW-0046">Antibiotic resistance</keyword>
<dbReference type="OrthoDB" id="9811110at2"/>
<keyword evidence="4" id="KW-0813">Transport</keyword>
<dbReference type="PATRIC" id="fig|1503.3.peg.1527"/>
<dbReference type="Pfam" id="PF01554">
    <property type="entry name" value="MatE"/>
    <property type="match status" value="2"/>
</dbReference>
<protein>
    <recommendedName>
        <fullName evidence="3">Multidrug export protein MepA</fullName>
    </recommendedName>
</protein>
<keyword evidence="7 10" id="KW-1133">Transmembrane helix</keyword>
<evidence type="ECO:0000256" key="7">
    <source>
        <dbReference type="ARBA" id="ARBA00022989"/>
    </source>
</evidence>
<feature type="transmembrane region" description="Helical" evidence="10">
    <location>
        <begin position="137"/>
        <end position="159"/>
    </location>
</feature>
<evidence type="ECO:0000313" key="12">
    <source>
        <dbReference type="Proteomes" id="UP000037267"/>
    </source>
</evidence>
<name>A0A0L0WDM6_GOTPU</name>
<dbReference type="Proteomes" id="UP000037267">
    <property type="component" value="Unassembled WGS sequence"/>
</dbReference>
<keyword evidence="12" id="KW-1185">Reference proteome</keyword>
<evidence type="ECO:0000256" key="5">
    <source>
        <dbReference type="ARBA" id="ARBA00022475"/>
    </source>
</evidence>
<comment type="caution">
    <text evidence="11">The sequence shown here is derived from an EMBL/GenBank/DDBJ whole genome shotgun (WGS) entry which is preliminary data.</text>
</comment>
<evidence type="ECO:0000256" key="10">
    <source>
        <dbReference type="SAM" id="Phobius"/>
    </source>
</evidence>
<dbReference type="PANTHER" id="PTHR43823:SF3">
    <property type="entry name" value="MULTIDRUG EXPORT PROTEIN MEPA"/>
    <property type="match status" value="1"/>
</dbReference>